<name>A0ABT8J4L2_9MICO</name>
<accession>A0ABT8J4L2</accession>
<dbReference type="PANTHER" id="PTHR42693">
    <property type="entry name" value="ARYLSULFATASE FAMILY MEMBER"/>
    <property type="match status" value="1"/>
</dbReference>
<comment type="similarity">
    <text evidence="1">Belongs to the sulfatase family.</text>
</comment>
<evidence type="ECO:0000256" key="4">
    <source>
        <dbReference type="ARBA" id="ARBA00022837"/>
    </source>
</evidence>
<dbReference type="InterPro" id="IPR024607">
    <property type="entry name" value="Sulfatase_CS"/>
</dbReference>
<evidence type="ECO:0000259" key="5">
    <source>
        <dbReference type="Pfam" id="PF00884"/>
    </source>
</evidence>
<dbReference type="PROSITE" id="PS00149">
    <property type="entry name" value="SULFATASE_2"/>
    <property type="match status" value="1"/>
</dbReference>
<keyword evidence="3" id="KW-0378">Hydrolase</keyword>
<evidence type="ECO:0000256" key="1">
    <source>
        <dbReference type="ARBA" id="ARBA00008779"/>
    </source>
</evidence>
<keyword evidence="4" id="KW-0106">Calcium</keyword>
<comment type="caution">
    <text evidence="6">The sequence shown here is derived from an EMBL/GenBank/DDBJ whole genome shotgun (WGS) entry which is preliminary data.</text>
</comment>
<evidence type="ECO:0000256" key="2">
    <source>
        <dbReference type="ARBA" id="ARBA00022723"/>
    </source>
</evidence>
<protein>
    <submittedName>
        <fullName evidence="6">Arylsulfatase</fullName>
    </submittedName>
</protein>
<evidence type="ECO:0000313" key="6">
    <source>
        <dbReference type="EMBL" id="MDN4599492.1"/>
    </source>
</evidence>
<evidence type="ECO:0000313" key="7">
    <source>
        <dbReference type="Proteomes" id="UP001174210"/>
    </source>
</evidence>
<feature type="domain" description="Sulfatase N-terminal" evidence="5">
    <location>
        <begin position="12"/>
        <end position="415"/>
    </location>
</feature>
<dbReference type="SUPFAM" id="SSF53649">
    <property type="entry name" value="Alkaline phosphatase-like"/>
    <property type="match status" value="1"/>
</dbReference>
<dbReference type="PANTHER" id="PTHR42693:SF53">
    <property type="entry name" value="ENDO-4-O-SULFATASE"/>
    <property type="match status" value="1"/>
</dbReference>
<dbReference type="InterPro" id="IPR050738">
    <property type="entry name" value="Sulfatase"/>
</dbReference>
<dbReference type="Gene3D" id="3.40.720.10">
    <property type="entry name" value="Alkaline Phosphatase, subunit A"/>
    <property type="match status" value="1"/>
</dbReference>
<dbReference type="Proteomes" id="UP001174210">
    <property type="component" value="Unassembled WGS sequence"/>
</dbReference>
<gene>
    <name evidence="6" type="ORF">P5G59_20245</name>
</gene>
<dbReference type="CDD" id="cd16025">
    <property type="entry name" value="PAS_like"/>
    <property type="match status" value="1"/>
</dbReference>
<dbReference type="Pfam" id="PF00884">
    <property type="entry name" value="Sulfatase"/>
    <property type="match status" value="1"/>
</dbReference>
<reference evidence="6" key="1">
    <citation type="submission" date="2023-03" db="EMBL/GenBank/DDBJ databases">
        <title>MT1 and MT2 Draft Genomes of Novel Species.</title>
        <authorList>
            <person name="Venkateswaran K."/>
        </authorList>
    </citation>
    <scope>NUCLEOTIDE SEQUENCE</scope>
    <source>
        <strain evidence="6">F6_8S_P_1A</strain>
    </source>
</reference>
<dbReference type="RefSeq" id="WP_301220833.1">
    <property type="nucleotide sequence ID" value="NZ_JAROCB010000007.1"/>
</dbReference>
<proteinExistence type="inferred from homology"/>
<evidence type="ECO:0000256" key="3">
    <source>
        <dbReference type="ARBA" id="ARBA00022801"/>
    </source>
</evidence>
<keyword evidence="7" id="KW-1185">Reference proteome</keyword>
<keyword evidence="2" id="KW-0479">Metal-binding</keyword>
<dbReference type="Gene3D" id="3.30.1120.10">
    <property type="match status" value="1"/>
</dbReference>
<dbReference type="InterPro" id="IPR017850">
    <property type="entry name" value="Alkaline_phosphatase_core_sf"/>
</dbReference>
<dbReference type="EMBL" id="JAROCB010000007">
    <property type="protein sequence ID" value="MDN4599492.1"/>
    <property type="molecule type" value="Genomic_DNA"/>
</dbReference>
<sequence length="511" mass="56876">MTRGRNAQEQRPNVIVILADDMGYSDLGCFGGEIATPNIDRIGREGIRFTQFYNTARCSPSRASLLTGRHPHEVGIGVLTDDERPHGYPGSLDPRFPTLAERLGDAGYATCLSGKWHLSSNVREPDESWPTRRGFDEFYGIMPGADDYFHPRALWHNEERQPVPTEPGYYFTDAISDHAAEFVTGHAGGSPFFLYLAYTAPHWPLHAPEADIHAYEHTFDEGWDALRPRRLARLVEEGILPKGSELSERDPSQPPFAEVADPEWEARRMAVYAAQVAAMDRGVGRVLDALEAAGESDNTVVLFLSDNGACAEQMPPEDATHFRERQPTHTPAGVPLRIGNEPSIRPGADDTFSSYGRAWANLSNAPFRLYKRWVHEGGISTPLLVRWPEGLTEPRIVPDPFQLTDITPTVLEACGLAPADGPGVSMLPAARSESASGEHALFWEHIGNAAVRRGRWKLVREAGLPWELYDIHADRTELHDQAGDFPDLVQELRSRWEEWADSVGVLPRIVR</sequence>
<organism evidence="6 7">
    <name type="scientific">Leifsonia virtsii</name>
    <dbReference type="NCBI Taxonomy" id="3035915"/>
    <lineage>
        <taxon>Bacteria</taxon>
        <taxon>Bacillati</taxon>
        <taxon>Actinomycetota</taxon>
        <taxon>Actinomycetes</taxon>
        <taxon>Micrococcales</taxon>
        <taxon>Microbacteriaceae</taxon>
        <taxon>Leifsonia</taxon>
    </lineage>
</organism>
<dbReference type="InterPro" id="IPR000917">
    <property type="entry name" value="Sulfatase_N"/>
</dbReference>